<organism evidence="1">
    <name type="scientific">viral metagenome</name>
    <dbReference type="NCBI Taxonomy" id="1070528"/>
    <lineage>
        <taxon>unclassified sequences</taxon>
        <taxon>metagenomes</taxon>
        <taxon>organismal metagenomes</taxon>
    </lineage>
</organism>
<proteinExistence type="predicted"/>
<reference evidence="1" key="1">
    <citation type="journal article" date="2020" name="Nature">
        <title>Giant virus diversity and host interactions through global metagenomics.</title>
        <authorList>
            <person name="Schulz F."/>
            <person name="Roux S."/>
            <person name="Paez-Espino D."/>
            <person name="Jungbluth S."/>
            <person name="Walsh D.A."/>
            <person name="Denef V.J."/>
            <person name="McMahon K.D."/>
            <person name="Konstantinidis K.T."/>
            <person name="Eloe-Fadrosh E.A."/>
            <person name="Kyrpides N.C."/>
            <person name="Woyke T."/>
        </authorList>
    </citation>
    <scope>NUCLEOTIDE SEQUENCE</scope>
    <source>
        <strain evidence="1">GVMAG-M-3300023184-71</strain>
    </source>
</reference>
<name>A0A6C0IC78_9ZZZZ</name>
<dbReference type="EMBL" id="MN740156">
    <property type="protein sequence ID" value="QHT90681.1"/>
    <property type="molecule type" value="Genomic_DNA"/>
</dbReference>
<accession>A0A6C0IC78</accession>
<protein>
    <submittedName>
        <fullName evidence="1">Uncharacterized protein</fullName>
    </submittedName>
</protein>
<evidence type="ECO:0000313" key="1">
    <source>
        <dbReference type="EMBL" id="QHT90681.1"/>
    </source>
</evidence>
<dbReference type="AlphaFoldDB" id="A0A6C0IC78"/>
<sequence length="171" mass="20153">MMAAEMIAELGEAVLARRRIRASRKIRNFVLKRYPRLKNLAYMRSEEGQGVLFSHADYFLRTNASSQIPYYPDIKRSVFELIQKSPQELSKFRNSRFLQRIQPYAHQEFIQAFTNGKDLQSFLAPLIELIPTTVLVYEGRYYLDTLINLHNQTIHLHFLGAHIHKFHQTLM</sequence>